<dbReference type="GO" id="GO:0003727">
    <property type="term" value="F:single-stranded RNA binding"/>
    <property type="evidence" value="ECO:0007669"/>
    <property type="project" value="TreeGrafter"/>
</dbReference>
<name>A0AAW2HLA4_9NEOP</name>
<dbReference type="PROSITE" id="PS00028">
    <property type="entry name" value="ZINC_FINGER_C2H2_1"/>
    <property type="match status" value="1"/>
</dbReference>
<feature type="domain" description="DZF" evidence="5">
    <location>
        <begin position="455"/>
        <end position="905"/>
    </location>
</feature>
<dbReference type="GO" id="GO:0003725">
    <property type="term" value="F:double-stranded RNA binding"/>
    <property type="evidence" value="ECO:0007669"/>
    <property type="project" value="TreeGrafter"/>
</dbReference>
<dbReference type="GO" id="GO:0071011">
    <property type="term" value="C:precatalytic spliceosome"/>
    <property type="evidence" value="ECO:0007669"/>
    <property type="project" value="TreeGrafter"/>
</dbReference>
<feature type="compositionally biased region" description="Low complexity" evidence="4">
    <location>
        <begin position="529"/>
        <end position="575"/>
    </location>
</feature>
<sequence length="921" mass="100209">MSSNNYFGFAHGGTQYGQAGSYQAAQTGYAVTPASYTTQRTGYETAYQPAATNSTPATAYAGTYGAVGAGATTAPAYDYGYTRPAASYETPKTYYQQPATATYSTSEYQQGFLNVIPAATKPAYSTTSAYTGATRQVSQTTQAKTNYTGNYQTQTPQPVAATYSTTYSNTAQQQTATQTQVQPQPAAAPVQTTTAFAGAHWQTYKKPGIAGPGGIRKVKPAPKPQQLLYCDVCKISCGGPQTYREHLEGQKHKKKEAAAKAGGTPTPTPLRHSNSLICELCDVTCTGNDAYAAHIRGAKHQKVVKLHTRLGKPIPATDPVVVKKPEQAVKTAAKPASGADGTEATEMDSSEPDIEPVGQDYIEELKSEDGKIVFNCKLCECKFNDPNAKEMHMKGRRHRLQYKKKVDPQLVVDVKPNNKAKKLLEDRLRRLHQREEYFRQREELWGGFYPHMVSRHFGPEAPMPPFPPNPVYRRPETADDRHVLHRHEEICPSAEEIVAFEKIMAHNERALKLVSLHLNEEAAKKAAAAATKPGAKPAAAKPAPVAATPAATATTTPATTTTPPATGTTPKPGTPVKEEPKKEEVKKVDGSDGTLFSFHKDNDETQPSMLKGTMRVGCMAKGLLLKGDTAVDLVLLCSEKPTRTLLFKVAESLPKQLQAVAPDEKYMVQKKPEDAAITVMDTKEPHNTVTITLTSPLMREQPAADVAAGDGKSAAPMKPVQKDPPDVLDKSKCLDALAALRHAKWFQARAQRLQTCVLIIRIIRDLCQRVPTWAPLNSWAMELLVEKVIVSANTTLGPGDALRRVMEAIASGILLPGGPGLMDPCEKEHVDAVGAISNQQREDITASAQHALRLISFRQIHKVLGMAEPLPPFKFFRYTRKRRREGGGGEGNDAVDGKKDKKDEGVKPEMKMEIKMETDAK</sequence>
<dbReference type="FunFam" id="3.30.160.60:FF:002080">
    <property type="entry name" value="Zinc finger RNA-binding protein"/>
    <property type="match status" value="1"/>
</dbReference>
<keyword evidence="1" id="KW-0479">Metal-binding</keyword>
<reference evidence="6" key="1">
    <citation type="journal article" date="2024" name="Gigascience">
        <title>Chromosome-level genome of the poultry shaft louse Menopon gallinae provides insight into the host-switching and adaptive evolution of parasitic lice.</title>
        <authorList>
            <person name="Xu Y."/>
            <person name="Ma L."/>
            <person name="Liu S."/>
            <person name="Liang Y."/>
            <person name="Liu Q."/>
            <person name="He Z."/>
            <person name="Tian L."/>
            <person name="Duan Y."/>
            <person name="Cai W."/>
            <person name="Li H."/>
            <person name="Song F."/>
        </authorList>
    </citation>
    <scope>NUCLEOTIDE SEQUENCE</scope>
    <source>
        <strain evidence="6">Cailab_2023a</strain>
    </source>
</reference>
<evidence type="ECO:0000256" key="3">
    <source>
        <dbReference type="ARBA" id="ARBA00022833"/>
    </source>
</evidence>
<dbReference type="Gene3D" id="3.30.460.10">
    <property type="entry name" value="Beta Polymerase, domain 2"/>
    <property type="match status" value="1"/>
</dbReference>
<dbReference type="InterPro" id="IPR043519">
    <property type="entry name" value="NT_sf"/>
</dbReference>
<feature type="region of interest" description="Disordered" evidence="4">
    <location>
        <begin position="246"/>
        <end position="268"/>
    </location>
</feature>
<dbReference type="Pfam" id="PF07528">
    <property type="entry name" value="DZF_N"/>
    <property type="match status" value="1"/>
</dbReference>
<dbReference type="Gene3D" id="3.30.160.60">
    <property type="entry name" value="Classic Zinc Finger"/>
    <property type="match status" value="3"/>
</dbReference>
<dbReference type="PANTHER" id="PTHR45762:SF3">
    <property type="entry name" value="ZINC-FINGER PROTEIN AT 72D, ISOFORM B"/>
    <property type="match status" value="1"/>
</dbReference>
<gene>
    <name evidence="6" type="ORF">PYX00_008051</name>
</gene>
<dbReference type="Pfam" id="PF12874">
    <property type="entry name" value="zf-met"/>
    <property type="match status" value="2"/>
</dbReference>
<feature type="compositionally biased region" description="Basic and acidic residues" evidence="4">
    <location>
        <begin position="576"/>
        <end position="590"/>
    </location>
</feature>
<dbReference type="SMART" id="SM00355">
    <property type="entry name" value="ZnF_C2H2"/>
    <property type="match status" value="3"/>
</dbReference>
<dbReference type="SUPFAM" id="SSF57667">
    <property type="entry name" value="beta-beta-alpha zinc fingers"/>
    <property type="match status" value="3"/>
</dbReference>
<protein>
    <recommendedName>
        <fullName evidence="5">DZF domain-containing protein</fullName>
    </recommendedName>
</protein>
<keyword evidence="3" id="KW-0862">Zinc</keyword>
<dbReference type="SMART" id="SM00451">
    <property type="entry name" value="ZnF_U1"/>
    <property type="match status" value="3"/>
</dbReference>
<feature type="region of interest" description="Disordered" evidence="4">
    <location>
        <begin position="330"/>
        <end position="354"/>
    </location>
</feature>
<dbReference type="Pfam" id="PF20965">
    <property type="entry name" value="DZF_C"/>
    <property type="match status" value="1"/>
</dbReference>
<feature type="region of interest" description="Disordered" evidence="4">
    <location>
        <begin position="529"/>
        <end position="608"/>
    </location>
</feature>
<accession>A0AAW2HLA4</accession>
<dbReference type="InterPro" id="IPR006561">
    <property type="entry name" value="DZF_dom"/>
</dbReference>
<dbReference type="Pfam" id="PF12171">
    <property type="entry name" value="zf-C2H2_jaz"/>
    <property type="match status" value="1"/>
</dbReference>
<dbReference type="InterPro" id="IPR049401">
    <property type="entry name" value="DZF_dom_N"/>
</dbReference>
<feature type="compositionally biased region" description="Acidic residues" evidence="4">
    <location>
        <begin position="343"/>
        <end position="354"/>
    </location>
</feature>
<dbReference type="Gene3D" id="1.10.1410.40">
    <property type="match status" value="1"/>
</dbReference>
<dbReference type="InterPro" id="IPR003604">
    <property type="entry name" value="Matrin/U1-like-C_Znf_C2H2"/>
</dbReference>
<dbReference type="FunFam" id="1.10.1410.40:FF:000001">
    <property type="entry name" value="interleukin enhancer-binding factor 3 isoform X1"/>
    <property type="match status" value="1"/>
</dbReference>
<dbReference type="FunFam" id="3.30.460.10:FF:000010">
    <property type="entry name" value="Zinc finger RNA-binding protein 2"/>
    <property type="match status" value="1"/>
</dbReference>
<dbReference type="InterPro" id="IPR013087">
    <property type="entry name" value="Znf_C2H2_type"/>
</dbReference>
<evidence type="ECO:0000256" key="1">
    <source>
        <dbReference type="ARBA" id="ARBA00022723"/>
    </source>
</evidence>
<evidence type="ECO:0000256" key="2">
    <source>
        <dbReference type="ARBA" id="ARBA00022771"/>
    </source>
</evidence>
<dbReference type="InterPro" id="IPR022755">
    <property type="entry name" value="Znf_C2H2_jaz"/>
</dbReference>
<feature type="compositionally biased region" description="Basic and acidic residues" evidence="4">
    <location>
        <begin position="895"/>
        <end position="921"/>
    </location>
</feature>
<comment type="caution">
    <text evidence="6">The sequence shown here is derived from an EMBL/GenBank/DDBJ whole genome shotgun (WGS) entry which is preliminary data.</text>
</comment>
<dbReference type="PANTHER" id="PTHR45762">
    <property type="entry name" value="ZINC FINGER RNA-BINDING PROTEIN"/>
    <property type="match status" value="1"/>
</dbReference>
<organism evidence="6">
    <name type="scientific">Menopon gallinae</name>
    <name type="common">poultry shaft louse</name>
    <dbReference type="NCBI Taxonomy" id="328185"/>
    <lineage>
        <taxon>Eukaryota</taxon>
        <taxon>Metazoa</taxon>
        <taxon>Ecdysozoa</taxon>
        <taxon>Arthropoda</taxon>
        <taxon>Hexapoda</taxon>
        <taxon>Insecta</taxon>
        <taxon>Pterygota</taxon>
        <taxon>Neoptera</taxon>
        <taxon>Paraneoptera</taxon>
        <taxon>Psocodea</taxon>
        <taxon>Troctomorpha</taxon>
        <taxon>Phthiraptera</taxon>
        <taxon>Amblycera</taxon>
        <taxon>Menoponidae</taxon>
        <taxon>Menopon</taxon>
    </lineage>
</organism>
<dbReference type="FunFam" id="3.30.160.60:FF:000210">
    <property type="entry name" value="Zinc finger RNA-binding protein 2"/>
    <property type="match status" value="1"/>
</dbReference>
<feature type="region of interest" description="Disordered" evidence="4">
    <location>
        <begin position="881"/>
        <end position="921"/>
    </location>
</feature>
<dbReference type="GO" id="GO:0008270">
    <property type="term" value="F:zinc ion binding"/>
    <property type="evidence" value="ECO:0007669"/>
    <property type="project" value="UniProtKB-KW"/>
</dbReference>
<proteinExistence type="predicted"/>
<dbReference type="SMART" id="SM00572">
    <property type="entry name" value="DZF"/>
    <property type="match status" value="1"/>
</dbReference>
<dbReference type="AlphaFoldDB" id="A0AAW2HLA4"/>
<dbReference type="InterPro" id="IPR049402">
    <property type="entry name" value="DZF_dom_C"/>
</dbReference>
<dbReference type="InterPro" id="IPR036236">
    <property type="entry name" value="Znf_C2H2_sf"/>
</dbReference>
<dbReference type="PROSITE" id="PS51703">
    <property type="entry name" value="DZF"/>
    <property type="match status" value="1"/>
</dbReference>
<evidence type="ECO:0000313" key="6">
    <source>
        <dbReference type="EMBL" id="KAL0270755.1"/>
    </source>
</evidence>
<evidence type="ECO:0000259" key="5">
    <source>
        <dbReference type="PROSITE" id="PS51703"/>
    </source>
</evidence>
<dbReference type="EMBL" id="JARGDH010000004">
    <property type="protein sequence ID" value="KAL0270755.1"/>
    <property type="molecule type" value="Genomic_DNA"/>
</dbReference>
<keyword evidence="2" id="KW-0863">Zinc-finger</keyword>
<evidence type="ECO:0000256" key="4">
    <source>
        <dbReference type="SAM" id="MobiDB-lite"/>
    </source>
</evidence>